<gene>
    <name evidence="2" type="ORF">BBK82_23045</name>
</gene>
<name>A0A1B2HLB2_9PSEU</name>
<dbReference type="Proteomes" id="UP000093053">
    <property type="component" value="Chromosome"/>
</dbReference>
<accession>A0A1B2HLB2</accession>
<keyword evidence="3" id="KW-1185">Reference proteome</keyword>
<sequence>MGALVGAVVLSAVAPVAAHAEPAACERWEESALPVPDAVRGVGVVGAAGAFAVGNGGFKDIDGTVVLIWKAGQLFDQLSFSRNPVSAADVNSSGAVILTSYLFPAAARYEDGRYTTLTGHQGETRVEALDLNERGDVLGRSEGKPVVWPAGSGEAQPVPGTDASWTPIGITDDGTVLASSASGTFWFGAAGPVRLAEADEVTAVRGSHAVGRSGAKISRWDSSGQPSASYADAEEALDVNSHGHLLGTVRGSTAVWSDPDRYAPLNTSARFGSLTDDGDAYGTVVLDSWNSYPVVLRCAAG</sequence>
<evidence type="ECO:0000256" key="1">
    <source>
        <dbReference type="SAM" id="SignalP"/>
    </source>
</evidence>
<evidence type="ECO:0000313" key="3">
    <source>
        <dbReference type="Proteomes" id="UP000093053"/>
    </source>
</evidence>
<keyword evidence="1" id="KW-0732">Signal</keyword>
<evidence type="ECO:0000313" key="2">
    <source>
        <dbReference type="EMBL" id="ANZ38508.1"/>
    </source>
</evidence>
<evidence type="ECO:0008006" key="4">
    <source>
        <dbReference type="Google" id="ProtNLM"/>
    </source>
</evidence>
<reference evidence="2 3" key="1">
    <citation type="submission" date="2016-07" db="EMBL/GenBank/DDBJ databases">
        <title>Complete genome sequence of the Lentzea guizhouensis DHS C013.</title>
        <authorList>
            <person name="Cao C."/>
        </authorList>
    </citation>
    <scope>NUCLEOTIDE SEQUENCE [LARGE SCALE GENOMIC DNA]</scope>
    <source>
        <strain evidence="2 3">DHS C013</strain>
    </source>
</reference>
<feature type="signal peptide" evidence="1">
    <location>
        <begin position="1"/>
        <end position="20"/>
    </location>
</feature>
<feature type="chain" id="PRO_5008538252" description="HAF repeat-containing protein" evidence="1">
    <location>
        <begin position="21"/>
        <end position="301"/>
    </location>
</feature>
<dbReference type="EMBL" id="CP016793">
    <property type="protein sequence ID" value="ANZ38508.1"/>
    <property type="molecule type" value="Genomic_DNA"/>
</dbReference>
<protein>
    <recommendedName>
        <fullName evidence="4">HAF repeat-containing protein</fullName>
    </recommendedName>
</protein>
<proteinExistence type="predicted"/>
<organism evidence="2 3">
    <name type="scientific">Lentzea guizhouensis</name>
    <dbReference type="NCBI Taxonomy" id="1586287"/>
    <lineage>
        <taxon>Bacteria</taxon>
        <taxon>Bacillati</taxon>
        <taxon>Actinomycetota</taxon>
        <taxon>Actinomycetes</taxon>
        <taxon>Pseudonocardiales</taxon>
        <taxon>Pseudonocardiaceae</taxon>
        <taxon>Lentzea</taxon>
    </lineage>
</organism>
<dbReference type="AlphaFoldDB" id="A0A1B2HLB2"/>
<dbReference type="KEGG" id="led:BBK82_23045"/>